<reference evidence="8" key="2">
    <citation type="submission" date="2025-08" db="UniProtKB">
        <authorList>
            <consortium name="Ensembl"/>
        </authorList>
    </citation>
    <scope>IDENTIFICATION</scope>
    <source>
        <strain evidence="8">Glennie</strain>
    </source>
</reference>
<feature type="signal peptide" evidence="6">
    <location>
        <begin position="1"/>
        <end position="22"/>
    </location>
</feature>
<keyword evidence="6" id="KW-0732">Signal</keyword>
<evidence type="ECO:0000256" key="4">
    <source>
        <dbReference type="ARBA" id="ARBA00023180"/>
    </source>
</evidence>
<dbReference type="GO" id="GO:0006955">
    <property type="term" value="P:immune response"/>
    <property type="evidence" value="ECO:0000318"/>
    <property type="project" value="GO_Central"/>
</dbReference>
<dbReference type="GO" id="GO:0001916">
    <property type="term" value="P:positive regulation of T cell mediated cytotoxicity"/>
    <property type="evidence" value="ECO:0000318"/>
    <property type="project" value="GO_Central"/>
</dbReference>
<dbReference type="Ensembl" id="ENSOANT00000031988.2">
    <property type="protein sequence ID" value="ENSOANP00000028190.2"/>
    <property type="gene ID" value="ENSOANG00000004202.4"/>
</dbReference>
<dbReference type="InterPro" id="IPR037055">
    <property type="entry name" value="MHC_I-like_Ag-recog_sf"/>
</dbReference>
<dbReference type="InParanoid" id="F6RN88"/>
<dbReference type="eggNOG" id="ENOG502RQEK">
    <property type="taxonomic scope" value="Eukaryota"/>
</dbReference>
<keyword evidence="4" id="KW-0325">Glycoprotein</keyword>
<feature type="domain" description="MHC class I-like antigen recognition-like" evidence="7">
    <location>
        <begin position="66"/>
        <end position="170"/>
    </location>
</feature>
<evidence type="ECO:0000313" key="8">
    <source>
        <dbReference type="Ensembl" id="ENSOANP00000028190.2"/>
    </source>
</evidence>
<dbReference type="GO" id="GO:0009897">
    <property type="term" value="C:external side of plasma membrane"/>
    <property type="evidence" value="ECO:0000318"/>
    <property type="project" value="GO_Central"/>
</dbReference>
<evidence type="ECO:0000256" key="6">
    <source>
        <dbReference type="SAM" id="SignalP"/>
    </source>
</evidence>
<dbReference type="InterPro" id="IPR011161">
    <property type="entry name" value="MHC_I-like_Ag-recog"/>
</dbReference>
<keyword evidence="3" id="KW-0472">Membrane</keyword>
<keyword evidence="2" id="KW-0391">Immunity</keyword>
<dbReference type="GO" id="GO:0098553">
    <property type="term" value="C:lumenal side of endoplasmic reticulum membrane"/>
    <property type="evidence" value="ECO:0007669"/>
    <property type="project" value="UniProtKB-ARBA"/>
</dbReference>
<keyword evidence="9" id="KW-1185">Reference proteome</keyword>
<dbReference type="Pfam" id="PF00129">
    <property type="entry name" value="MHC_I"/>
    <property type="match status" value="1"/>
</dbReference>
<name>F6RN88_ORNAN</name>
<reference evidence="8 9" key="1">
    <citation type="journal article" date="2008" name="Nature">
        <title>Genome analysis of the platypus reveals unique signatures of evolution.</title>
        <authorList>
            <person name="Warren W.C."/>
            <person name="Hillier L.W."/>
            <person name="Marshall Graves J.A."/>
            <person name="Birney E."/>
            <person name="Ponting C.P."/>
            <person name="Grutzner F."/>
            <person name="Belov K."/>
            <person name="Miller W."/>
            <person name="Clarke L."/>
            <person name="Chinwalla A.T."/>
            <person name="Yang S.P."/>
            <person name="Heger A."/>
            <person name="Locke D.P."/>
            <person name="Miethke P."/>
            <person name="Waters P.D."/>
            <person name="Veyrunes F."/>
            <person name="Fulton L."/>
            <person name="Fulton B."/>
            <person name="Graves T."/>
            <person name="Wallis J."/>
            <person name="Puente X.S."/>
            <person name="Lopez-Otin C."/>
            <person name="Ordonez G.R."/>
            <person name="Eichler E.E."/>
            <person name="Chen L."/>
            <person name="Cheng Z."/>
            <person name="Deakin J.E."/>
            <person name="Alsop A."/>
            <person name="Thompson K."/>
            <person name="Kirby P."/>
            <person name="Papenfuss A.T."/>
            <person name="Wakefield M.J."/>
            <person name="Olender T."/>
            <person name="Lancet D."/>
            <person name="Huttley G.A."/>
            <person name="Smit A.F."/>
            <person name="Pask A."/>
            <person name="Temple-Smith P."/>
            <person name="Batzer M.A."/>
            <person name="Walker J.A."/>
            <person name="Konkel M.K."/>
            <person name="Harris R.S."/>
            <person name="Whittington C.M."/>
            <person name="Wong E.S."/>
            <person name="Gemmell N.J."/>
            <person name="Buschiazzo E."/>
            <person name="Vargas Jentzsch I.M."/>
            <person name="Merkel A."/>
            <person name="Schmitz J."/>
            <person name="Zemann A."/>
            <person name="Churakov G."/>
            <person name="Kriegs J.O."/>
            <person name="Brosius J."/>
            <person name="Murchison E.P."/>
            <person name="Sachidanandam R."/>
            <person name="Smith C."/>
            <person name="Hannon G.J."/>
            <person name="Tsend-Ayush E."/>
            <person name="McMillan D."/>
            <person name="Attenborough R."/>
            <person name="Rens W."/>
            <person name="Ferguson-Smith M."/>
            <person name="Lefevre C.M."/>
            <person name="Sharp J.A."/>
            <person name="Nicholas K.R."/>
            <person name="Ray D.A."/>
            <person name="Kube M."/>
            <person name="Reinhardt R."/>
            <person name="Pringle T.H."/>
            <person name="Taylor J."/>
            <person name="Jones R.C."/>
            <person name="Nixon B."/>
            <person name="Dacheux J.L."/>
            <person name="Niwa H."/>
            <person name="Sekita Y."/>
            <person name="Huang X."/>
            <person name="Stark A."/>
            <person name="Kheradpour P."/>
            <person name="Kellis M."/>
            <person name="Flicek P."/>
            <person name="Chen Y."/>
            <person name="Webber C."/>
            <person name="Hardison R."/>
            <person name="Nelson J."/>
            <person name="Hallsworth-Pepin K."/>
            <person name="Delehaunty K."/>
            <person name="Markovic C."/>
            <person name="Minx P."/>
            <person name="Feng Y."/>
            <person name="Kremitzki C."/>
            <person name="Mitreva M."/>
            <person name="Glasscock J."/>
            <person name="Wylie T."/>
            <person name="Wohldmann P."/>
            <person name="Thiru P."/>
            <person name="Nhan M.N."/>
            <person name="Pohl C.S."/>
            <person name="Smith S.M."/>
            <person name="Hou S."/>
            <person name="Nefedov M."/>
            <person name="de Jong P.J."/>
            <person name="Renfree M.B."/>
            <person name="Mardis E.R."/>
            <person name="Wilson R.K."/>
        </authorList>
    </citation>
    <scope>NUCLEOTIDE SEQUENCE [LARGE SCALE GENOMIC DNA]</scope>
    <source>
        <strain evidence="8 9">Glennie</strain>
    </source>
</reference>
<dbReference type="AlphaFoldDB" id="F6RN88"/>
<dbReference type="SUPFAM" id="SSF54452">
    <property type="entry name" value="MHC antigen-recognition domain"/>
    <property type="match status" value="1"/>
</dbReference>
<reference evidence="8" key="3">
    <citation type="submission" date="2025-09" db="UniProtKB">
        <authorList>
            <consortium name="Ensembl"/>
        </authorList>
    </citation>
    <scope>IDENTIFICATION</scope>
    <source>
        <strain evidence="8">Glennie</strain>
    </source>
</reference>
<dbReference type="GeneTree" id="ENSGT01120000271828"/>
<dbReference type="STRING" id="9258.ENSOANP00000028190"/>
<dbReference type="InterPro" id="IPR001039">
    <property type="entry name" value="MHC_I_a_a1/a2"/>
</dbReference>
<evidence type="ECO:0000313" key="9">
    <source>
        <dbReference type="Proteomes" id="UP000002279"/>
    </source>
</evidence>
<protein>
    <recommendedName>
        <fullName evidence="7">MHC class I-like antigen recognition-like domain-containing protein</fullName>
    </recommendedName>
</protein>
<evidence type="ECO:0000256" key="3">
    <source>
        <dbReference type="ARBA" id="ARBA00023136"/>
    </source>
</evidence>
<dbReference type="PANTHER" id="PTHR16675:SF251">
    <property type="entry name" value="HLA CLASS I HISTOCOMPATIBILITY ANTIGEN, C ALPHA CHAIN"/>
    <property type="match status" value="1"/>
</dbReference>
<organism evidence="8 9">
    <name type="scientific">Ornithorhynchus anatinus</name>
    <name type="common">Duckbill platypus</name>
    <dbReference type="NCBI Taxonomy" id="9258"/>
    <lineage>
        <taxon>Eukaryota</taxon>
        <taxon>Metazoa</taxon>
        <taxon>Chordata</taxon>
        <taxon>Craniata</taxon>
        <taxon>Vertebrata</taxon>
        <taxon>Euteleostomi</taxon>
        <taxon>Mammalia</taxon>
        <taxon>Monotremata</taxon>
        <taxon>Ornithorhynchidae</taxon>
        <taxon>Ornithorhynchus</taxon>
    </lineage>
</organism>
<dbReference type="GO" id="GO:0030670">
    <property type="term" value="C:phagocytic vesicle membrane"/>
    <property type="evidence" value="ECO:0007669"/>
    <property type="project" value="UniProtKB-ARBA"/>
</dbReference>
<dbReference type="Proteomes" id="UP000002279">
    <property type="component" value="Chromosome 6"/>
</dbReference>
<dbReference type="InterPro" id="IPR050208">
    <property type="entry name" value="MHC_class-I_related"/>
</dbReference>
<accession>F6RN88</accession>
<comment type="subcellular location">
    <subcellularLocation>
        <location evidence="1">Membrane</location>
        <topology evidence="1">Single-pass type I membrane protein</topology>
    </subcellularLocation>
</comment>
<dbReference type="GO" id="GO:0005615">
    <property type="term" value="C:extracellular space"/>
    <property type="evidence" value="ECO:0000318"/>
    <property type="project" value="GO_Central"/>
</dbReference>
<evidence type="ECO:0000256" key="1">
    <source>
        <dbReference type="ARBA" id="ARBA00004479"/>
    </source>
</evidence>
<evidence type="ECO:0000256" key="5">
    <source>
        <dbReference type="RuleBase" id="RU004439"/>
    </source>
</evidence>
<dbReference type="InterPro" id="IPR011162">
    <property type="entry name" value="MHC_I/II-like_Ag-recog"/>
</dbReference>
<dbReference type="GO" id="GO:0042612">
    <property type="term" value="C:MHC class I protein complex"/>
    <property type="evidence" value="ECO:0007669"/>
    <property type="project" value="UniProtKB-KW"/>
</dbReference>
<proteinExistence type="inferred from homology"/>
<feature type="chain" id="PRO_5027565043" description="MHC class I-like antigen recognition-like domain-containing protein" evidence="6">
    <location>
        <begin position="23"/>
        <end position="222"/>
    </location>
</feature>
<dbReference type="PANTHER" id="PTHR16675">
    <property type="entry name" value="MHC CLASS I-RELATED"/>
    <property type="match status" value="1"/>
</dbReference>
<sequence>MEPLAFPMILLFLYLGSNPNSALFCQVTWDNAQALCLEGHEYGAPGLSYDPTVPVPGGCTLPDSLHFFHYYFRVVSQPDPELPVFMAVGYVDDQWFMRFGSLGQSAEAPSAWIREGRGLGYWKQQTQNLQDTVQIFLGNLQISLSYYSQIEGGSQSYQETYGCQLQANGSPGGLHHPGLWHAYLSGGLPGAQNTKWKWKANRNFTKSTWRGSECIGSRHTCS</sequence>
<comment type="similarity">
    <text evidence="5">Belongs to the MHC class I family.</text>
</comment>
<dbReference type="GO" id="GO:0002476">
    <property type="term" value="P:antigen processing and presentation of endogenous peptide antigen via MHC class Ib"/>
    <property type="evidence" value="ECO:0000318"/>
    <property type="project" value="GO_Central"/>
</dbReference>
<dbReference type="Gene3D" id="3.30.500.10">
    <property type="entry name" value="MHC class I-like antigen recognition-like"/>
    <property type="match status" value="1"/>
</dbReference>
<evidence type="ECO:0000256" key="2">
    <source>
        <dbReference type="ARBA" id="ARBA00022451"/>
    </source>
</evidence>
<keyword evidence="2" id="KW-0490">MHC I</keyword>
<dbReference type="PRINTS" id="PR01638">
    <property type="entry name" value="MHCCLASSI"/>
</dbReference>
<dbReference type="GO" id="GO:0002486">
    <property type="term" value="P:antigen processing and presentation of endogenous peptide antigen via MHC class I via ER pathway, TAP-independent"/>
    <property type="evidence" value="ECO:0000318"/>
    <property type="project" value="GO_Central"/>
</dbReference>
<evidence type="ECO:0000259" key="7">
    <source>
        <dbReference type="Pfam" id="PF00129"/>
    </source>
</evidence>
<dbReference type="HOGENOM" id="CLU_1247888_0_0_1"/>